<name>A0A2H3JI02_WOLCO</name>
<dbReference type="EMBL" id="KB467876">
    <property type="protein sequence ID" value="PCH36314.1"/>
    <property type="molecule type" value="Genomic_DNA"/>
</dbReference>
<evidence type="ECO:0000256" key="13">
    <source>
        <dbReference type="SAM" id="MobiDB-lite"/>
    </source>
</evidence>
<keyword evidence="4 12" id="KW-0547">Nucleotide-binding</keyword>
<keyword evidence="8" id="KW-1133">Transmembrane helix</keyword>
<evidence type="ECO:0000256" key="3">
    <source>
        <dbReference type="ARBA" id="ARBA00022692"/>
    </source>
</evidence>
<organism evidence="16 17">
    <name type="scientific">Wolfiporia cocos (strain MD-104)</name>
    <name type="common">Brown rot fungus</name>
    <dbReference type="NCBI Taxonomy" id="742152"/>
    <lineage>
        <taxon>Eukaryota</taxon>
        <taxon>Fungi</taxon>
        <taxon>Dikarya</taxon>
        <taxon>Basidiomycota</taxon>
        <taxon>Agaricomycotina</taxon>
        <taxon>Agaricomycetes</taxon>
        <taxon>Polyporales</taxon>
        <taxon>Phaeolaceae</taxon>
        <taxon>Wolfiporia</taxon>
    </lineage>
</organism>
<evidence type="ECO:0000259" key="14">
    <source>
        <dbReference type="SMART" id="SM00382"/>
    </source>
</evidence>
<dbReference type="Pfam" id="PF08740">
    <property type="entry name" value="BCS1_N"/>
    <property type="match status" value="1"/>
</dbReference>
<dbReference type="InterPro" id="IPR050747">
    <property type="entry name" value="Mitochondrial_chaperone_BCS1"/>
</dbReference>
<evidence type="ECO:0000256" key="7">
    <source>
        <dbReference type="ARBA" id="ARBA00022840"/>
    </source>
</evidence>
<dbReference type="STRING" id="742152.A0A2H3JI02"/>
<feature type="domain" description="AAA+ ATPase" evidence="14">
    <location>
        <begin position="237"/>
        <end position="387"/>
    </location>
</feature>
<dbReference type="InterPro" id="IPR014851">
    <property type="entry name" value="BCS1_N"/>
</dbReference>
<evidence type="ECO:0000313" key="17">
    <source>
        <dbReference type="Proteomes" id="UP000218811"/>
    </source>
</evidence>
<reference evidence="16 17" key="1">
    <citation type="journal article" date="2012" name="Science">
        <title>The Paleozoic origin of enzymatic lignin decomposition reconstructed from 31 fungal genomes.</title>
        <authorList>
            <person name="Floudas D."/>
            <person name="Binder M."/>
            <person name="Riley R."/>
            <person name="Barry K."/>
            <person name="Blanchette R.A."/>
            <person name="Henrissat B."/>
            <person name="Martinez A.T."/>
            <person name="Otillar R."/>
            <person name="Spatafora J.W."/>
            <person name="Yadav J.S."/>
            <person name="Aerts A."/>
            <person name="Benoit I."/>
            <person name="Boyd A."/>
            <person name="Carlson A."/>
            <person name="Copeland A."/>
            <person name="Coutinho P.M."/>
            <person name="de Vries R.P."/>
            <person name="Ferreira P."/>
            <person name="Findley K."/>
            <person name="Foster B."/>
            <person name="Gaskell J."/>
            <person name="Glotzer D."/>
            <person name="Gorecki P."/>
            <person name="Heitman J."/>
            <person name="Hesse C."/>
            <person name="Hori C."/>
            <person name="Igarashi K."/>
            <person name="Jurgens J.A."/>
            <person name="Kallen N."/>
            <person name="Kersten P."/>
            <person name="Kohler A."/>
            <person name="Kuees U."/>
            <person name="Kumar T.K.A."/>
            <person name="Kuo A."/>
            <person name="LaButti K."/>
            <person name="Larrondo L.F."/>
            <person name="Lindquist E."/>
            <person name="Ling A."/>
            <person name="Lombard V."/>
            <person name="Lucas S."/>
            <person name="Lundell T."/>
            <person name="Martin R."/>
            <person name="McLaughlin D.J."/>
            <person name="Morgenstern I."/>
            <person name="Morin E."/>
            <person name="Murat C."/>
            <person name="Nagy L.G."/>
            <person name="Nolan M."/>
            <person name="Ohm R.A."/>
            <person name="Patyshakuliyeva A."/>
            <person name="Rokas A."/>
            <person name="Ruiz-Duenas F.J."/>
            <person name="Sabat G."/>
            <person name="Salamov A."/>
            <person name="Samejima M."/>
            <person name="Schmutz J."/>
            <person name="Slot J.C."/>
            <person name="St John F."/>
            <person name="Stenlid J."/>
            <person name="Sun H."/>
            <person name="Sun S."/>
            <person name="Syed K."/>
            <person name="Tsang A."/>
            <person name="Wiebenga A."/>
            <person name="Young D."/>
            <person name="Pisabarro A."/>
            <person name="Eastwood D.C."/>
            <person name="Martin F."/>
            <person name="Cullen D."/>
            <person name="Grigoriev I.V."/>
            <person name="Hibbett D.S."/>
        </authorList>
    </citation>
    <scope>NUCLEOTIDE SEQUENCE [LARGE SCALE GENOMIC DNA]</scope>
    <source>
        <strain evidence="16 17">MD-104</strain>
    </source>
</reference>
<evidence type="ECO:0000256" key="2">
    <source>
        <dbReference type="ARBA" id="ARBA00007448"/>
    </source>
</evidence>
<dbReference type="SMART" id="SM00382">
    <property type="entry name" value="AAA"/>
    <property type="match status" value="1"/>
</dbReference>
<dbReference type="Pfam" id="PF25426">
    <property type="entry name" value="AAA_lid_BCS1"/>
    <property type="match status" value="1"/>
</dbReference>
<keyword evidence="6 16" id="KW-0378">Hydrolase</keyword>
<dbReference type="GO" id="GO:0005524">
    <property type="term" value="F:ATP binding"/>
    <property type="evidence" value="ECO:0007669"/>
    <property type="project" value="UniProtKB-KW"/>
</dbReference>
<evidence type="ECO:0000256" key="12">
    <source>
        <dbReference type="RuleBase" id="RU003651"/>
    </source>
</evidence>
<dbReference type="AlphaFoldDB" id="A0A2H3JI02"/>
<keyword evidence="7 12" id="KW-0067">ATP-binding</keyword>
<keyword evidence="3" id="KW-0812">Transmembrane</keyword>
<dbReference type="InterPro" id="IPR057495">
    <property type="entry name" value="AAA_lid_BCS1"/>
</dbReference>
<dbReference type="InterPro" id="IPR003593">
    <property type="entry name" value="AAA+_ATPase"/>
</dbReference>
<comment type="catalytic activity">
    <reaction evidence="11">
        <text>ATP + H2O = ADP + phosphate + H(+)</text>
        <dbReference type="Rhea" id="RHEA:13065"/>
        <dbReference type="ChEBI" id="CHEBI:15377"/>
        <dbReference type="ChEBI" id="CHEBI:15378"/>
        <dbReference type="ChEBI" id="CHEBI:30616"/>
        <dbReference type="ChEBI" id="CHEBI:43474"/>
        <dbReference type="ChEBI" id="CHEBI:456216"/>
    </reaction>
    <physiologicalReaction direction="left-to-right" evidence="11">
        <dbReference type="Rhea" id="RHEA:13066"/>
    </physiologicalReaction>
</comment>
<comment type="similarity">
    <text evidence="2">Belongs to the AAA ATPase family. BCS1 subfamily.</text>
</comment>
<evidence type="ECO:0000256" key="5">
    <source>
        <dbReference type="ARBA" id="ARBA00022792"/>
    </source>
</evidence>
<keyword evidence="17" id="KW-1185">Reference proteome</keyword>
<dbReference type="SUPFAM" id="SSF52540">
    <property type="entry name" value="P-loop containing nucleoside triphosphate hydrolases"/>
    <property type="match status" value="1"/>
</dbReference>
<sequence length="531" mass="59934">MGVIPHNIPSLLSTLLSFSALREWFKLFIIGGAIETCRRYYSNLWNWVVERFWLQVTFDEDDCSYEWMMFWLSRQPAWKQTRSLEISTRDYGLTSPAVCIDGEDEERSTSREMTYLPSLSTSYSMWYKGHYVIITRTSVNNGIYRTKENLHLSILARDNSVLTEMLMEAKNLYKAAEEMTVAVYASNVSNNWRRITSRPKRPLNSIILDPGIKELLLNDARDFLDSREWYADRGIPFRRGYLLYGAPGSGKTSMIQSIAGELGLDVYILTLSRPGMDDNTLCELISELPRRCIALMEDIDAAFRRGISMRNLQENEYEPEPEEARQEKGKAEDASRVTLSGLLNALDGIGAQEGRILFATTNDYAALDPALCRPGRMDIHVEFKLASKFQVEGLYKCFYMPSKNEEVVDDEKSDDSGYASRDPSPERALSEAAPDTIDGSTGATISTSGAFVSVRSSPRGITLSGKKICELAAQFAAAIPEREISMASLQGYLMMYKVRPLDAIVDAPEWVERERAEKAARRRKAGTKPSP</sequence>
<dbReference type="InterPro" id="IPR027417">
    <property type="entry name" value="P-loop_NTPase"/>
</dbReference>
<evidence type="ECO:0000256" key="8">
    <source>
        <dbReference type="ARBA" id="ARBA00022989"/>
    </source>
</evidence>
<feature type="domain" description="BCS1 N-terminal" evidence="15">
    <location>
        <begin position="28"/>
        <end position="206"/>
    </location>
</feature>
<dbReference type="PROSITE" id="PS00674">
    <property type="entry name" value="AAA"/>
    <property type="match status" value="1"/>
</dbReference>
<dbReference type="GO" id="GO:0016887">
    <property type="term" value="F:ATP hydrolysis activity"/>
    <property type="evidence" value="ECO:0007669"/>
    <property type="project" value="InterPro"/>
</dbReference>
<keyword evidence="10" id="KW-0472">Membrane</keyword>
<dbReference type="Gene3D" id="3.40.50.300">
    <property type="entry name" value="P-loop containing nucleotide triphosphate hydrolases"/>
    <property type="match status" value="1"/>
</dbReference>
<dbReference type="InterPro" id="IPR003960">
    <property type="entry name" value="ATPase_AAA_CS"/>
</dbReference>
<evidence type="ECO:0000256" key="1">
    <source>
        <dbReference type="ARBA" id="ARBA00004434"/>
    </source>
</evidence>
<comment type="subcellular location">
    <subcellularLocation>
        <location evidence="1">Mitochondrion inner membrane</location>
        <topology evidence="1">Single-pass membrane protein</topology>
    </subcellularLocation>
</comment>
<evidence type="ECO:0000259" key="15">
    <source>
        <dbReference type="SMART" id="SM01024"/>
    </source>
</evidence>
<evidence type="ECO:0000256" key="4">
    <source>
        <dbReference type="ARBA" id="ARBA00022741"/>
    </source>
</evidence>
<keyword evidence="5" id="KW-0999">Mitochondrion inner membrane</keyword>
<evidence type="ECO:0000256" key="9">
    <source>
        <dbReference type="ARBA" id="ARBA00023128"/>
    </source>
</evidence>
<accession>A0A2H3JI02</accession>
<dbReference type="OrthoDB" id="10251412at2759"/>
<dbReference type="Proteomes" id="UP000218811">
    <property type="component" value="Unassembled WGS sequence"/>
</dbReference>
<dbReference type="GO" id="GO:0005743">
    <property type="term" value="C:mitochondrial inner membrane"/>
    <property type="evidence" value="ECO:0007669"/>
    <property type="project" value="UniProtKB-SubCell"/>
</dbReference>
<evidence type="ECO:0000256" key="11">
    <source>
        <dbReference type="ARBA" id="ARBA00048778"/>
    </source>
</evidence>
<evidence type="ECO:0000256" key="6">
    <source>
        <dbReference type="ARBA" id="ARBA00022801"/>
    </source>
</evidence>
<dbReference type="InterPro" id="IPR003959">
    <property type="entry name" value="ATPase_AAA_core"/>
</dbReference>
<dbReference type="SMART" id="SM01024">
    <property type="entry name" value="BCS1_N"/>
    <property type="match status" value="1"/>
</dbReference>
<evidence type="ECO:0000256" key="10">
    <source>
        <dbReference type="ARBA" id="ARBA00023136"/>
    </source>
</evidence>
<protein>
    <submittedName>
        <fullName evidence="16">Nucleoside triphosphate hydrolase protein</fullName>
    </submittedName>
</protein>
<feature type="compositionally biased region" description="Basic and acidic residues" evidence="13">
    <location>
        <begin position="322"/>
        <end position="333"/>
    </location>
</feature>
<dbReference type="Pfam" id="PF00004">
    <property type="entry name" value="AAA"/>
    <property type="match status" value="1"/>
</dbReference>
<feature type="region of interest" description="Disordered" evidence="13">
    <location>
        <begin position="313"/>
        <end position="333"/>
    </location>
</feature>
<feature type="region of interest" description="Disordered" evidence="13">
    <location>
        <begin position="406"/>
        <end position="441"/>
    </location>
</feature>
<dbReference type="OMA" id="YWQRSMS"/>
<dbReference type="PANTHER" id="PTHR23070">
    <property type="entry name" value="BCS1 AAA-TYPE ATPASE"/>
    <property type="match status" value="1"/>
</dbReference>
<proteinExistence type="inferred from homology"/>
<evidence type="ECO:0000313" key="16">
    <source>
        <dbReference type="EMBL" id="PCH36314.1"/>
    </source>
</evidence>
<keyword evidence="9" id="KW-0496">Mitochondrion</keyword>
<gene>
    <name evidence="16" type="ORF">WOLCODRAFT_140328</name>
</gene>